<dbReference type="AlphaFoldDB" id="A0A3P3ZEC8"/>
<dbReference type="Proteomes" id="UP000319462">
    <property type="component" value="Chromosome 32"/>
</dbReference>
<evidence type="ECO:0000313" key="2">
    <source>
        <dbReference type="Proteomes" id="UP000319462"/>
    </source>
</evidence>
<accession>A0A3P3ZEC8</accession>
<reference evidence="1 2" key="1">
    <citation type="submission" date="2018-09" db="EMBL/GenBank/DDBJ databases">
        <authorList>
            <person name="Peiro R."/>
            <person name="Begona"/>
            <person name="Cbmso G."/>
            <person name="Lopez M."/>
            <person name="Gonzalez S."/>
        </authorList>
    </citation>
    <scope>NUCLEOTIDE SEQUENCE [LARGE SCALE GENOMIC DNA]</scope>
</reference>
<gene>
    <name evidence="1" type="ORF">LBRM2904_32.1030</name>
</gene>
<organism evidence="1 2">
    <name type="scientific">Leishmania braziliensis MHOM/BR/75/M2904</name>
    <dbReference type="NCBI Taxonomy" id="420245"/>
    <lineage>
        <taxon>Eukaryota</taxon>
        <taxon>Discoba</taxon>
        <taxon>Euglenozoa</taxon>
        <taxon>Kinetoplastea</taxon>
        <taxon>Metakinetoplastina</taxon>
        <taxon>Trypanosomatida</taxon>
        <taxon>Trypanosomatidae</taxon>
        <taxon>Leishmaniinae</taxon>
        <taxon>Leishmania</taxon>
        <taxon>Leishmania braziliensis species complex</taxon>
    </lineage>
</organism>
<protein>
    <submittedName>
        <fullName evidence="1">Hypothetical_protein</fullName>
    </submittedName>
</protein>
<proteinExistence type="predicted"/>
<name>A0A3P3ZEC8_LEIBR</name>
<evidence type="ECO:0000313" key="1">
    <source>
        <dbReference type="EMBL" id="SYZ68616.1"/>
    </source>
</evidence>
<dbReference type="EMBL" id="LS997631">
    <property type="protein sequence ID" value="SYZ68616.1"/>
    <property type="molecule type" value="Genomic_DNA"/>
</dbReference>
<sequence length="246" mass="25009">MEKAEKESILQLLPRSPLAASRFLEQRPALLFMPLAAQLPSPEVVPPSQTRLGVSTNHAAAVGPLSATPRVSDVDVVRISQSPVMGMPGAPCRSSSLGVPQALAAILIPATVALSATLPPALISKQSALLSEDLSALSGVVLATSCALLSPPSSSSVLSASSLVPPPLFGTRALSFSALPPAPVVPARLNSPAKAGPSKALLHPSLPTAVTLARPLLVAGERSTDVAIPVFPANLPHSATYLVPVP</sequence>